<keyword evidence="3" id="KW-0328">Glycosyltransferase</keyword>
<organism evidence="13 14">
    <name type="scientific">Meloidogyne enterolobii</name>
    <name type="common">Root-knot nematode worm</name>
    <name type="synonym">Meloidogyne mayaguensis</name>
    <dbReference type="NCBI Taxonomy" id="390850"/>
    <lineage>
        <taxon>Eukaryota</taxon>
        <taxon>Metazoa</taxon>
        <taxon>Ecdysozoa</taxon>
        <taxon>Nematoda</taxon>
        <taxon>Chromadorea</taxon>
        <taxon>Rhabditida</taxon>
        <taxon>Tylenchina</taxon>
        <taxon>Tylenchomorpha</taxon>
        <taxon>Tylenchoidea</taxon>
        <taxon>Meloidogynidae</taxon>
        <taxon>Meloidogyninae</taxon>
        <taxon>Meloidogyne</taxon>
    </lineage>
</organism>
<evidence type="ECO:0000256" key="3">
    <source>
        <dbReference type="ARBA" id="ARBA00022676"/>
    </source>
</evidence>
<evidence type="ECO:0000256" key="5">
    <source>
        <dbReference type="ARBA" id="ARBA00022692"/>
    </source>
</evidence>
<reference evidence="13 14" key="1">
    <citation type="submission" date="2020-08" db="EMBL/GenBank/DDBJ databases">
        <authorList>
            <person name="Koutsovoulos G."/>
            <person name="Danchin GJ E."/>
        </authorList>
    </citation>
    <scope>NUCLEOTIDE SEQUENCE [LARGE SCALE GENOMIC DNA]</scope>
</reference>
<keyword evidence="4" id="KW-0808">Transferase</keyword>
<feature type="compositionally biased region" description="Basic and acidic residues" evidence="11">
    <location>
        <begin position="419"/>
        <end position="435"/>
    </location>
</feature>
<comment type="pathway">
    <text evidence="2">Protein modification; protein glycosylation.</text>
</comment>
<feature type="region of interest" description="Disordered" evidence="11">
    <location>
        <begin position="419"/>
        <end position="441"/>
    </location>
</feature>
<dbReference type="PANTHER" id="PTHR19297:SF185">
    <property type="entry name" value="BETA-1,3-GALACTOSYL-O-GLYCOSYL-GLYCOPROTEIN BETA-1,6-N-ACETYLGLUCOSAMINYLTRANSFERASE 3"/>
    <property type="match status" value="1"/>
</dbReference>
<dbReference type="Pfam" id="PF02485">
    <property type="entry name" value="Branch"/>
    <property type="match status" value="1"/>
</dbReference>
<proteinExistence type="inferred from homology"/>
<evidence type="ECO:0000256" key="7">
    <source>
        <dbReference type="ARBA" id="ARBA00022989"/>
    </source>
</evidence>
<gene>
    <name evidence="13" type="ORF">MENT_LOCUS61600</name>
</gene>
<evidence type="ECO:0000256" key="12">
    <source>
        <dbReference type="SAM" id="Phobius"/>
    </source>
</evidence>
<dbReference type="PANTHER" id="PTHR19297">
    <property type="entry name" value="GLYCOSYLTRANSFERASE 14 FAMILY MEMBER"/>
    <property type="match status" value="1"/>
</dbReference>
<evidence type="ECO:0000256" key="11">
    <source>
        <dbReference type="SAM" id="MobiDB-lite"/>
    </source>
</evidence>
<keyword evidence="6" id="KW-0735">Signal-anchor</keyword>
<dbReference type="GO" id="GO:0008375">
    <property type="term" value="F:acetylglucosaminyltransferase activity"/>
    <property type="evidence" value="ECO:0007669"/>
    <property type="project" value="TreeGrafter"/>
</dbReference>
<dbReference type="EMBL" id="CAJEWN010003440">
    <property type="protein sequence ID" value="CAD2207638.1"/>
    <property type="molecule type" value="Genomic_DNA"/>
</dbReference>
<evidence type="ECO:0000313" key="13">
    <source>
        <dbReference type="EMBL" id="CAD2207638.1"/>
    </source>
</evidence>
<keyword evidence="7 12" id="KW-1133">Transmembrane helix</keyword>
<sequence length="566" mass="65658">MRVPLFIPIDDPSGKVLKRTSLDLTCFGPCQRKVKACLSVLFCLALLFICLYLDIVAILFWDSLLRHSPNRALPLRSLKRQGKGETTIKPLITINKTVELEARNQQLREILNNSLTHWLSDLPDDGWCERMSNGLLSDEEAERLASWNVNQSSERYLPDIKKQNPTEMPEAGCKNLKRLFPFPEEPATEEELQFPLAYGILVYKSPLQVFLLMSAIYQPQNAYCLAVDDRADEQFKKQMNLLMDCFPNIFVMTVNKVEWCEFGVVRGVFNCLRYLSELDHKWRYYQYLSGVDLPLKTNLEMVRIFKRLNGTINAEILPFETSRIVGSQVFMKSPLTLWKSSLSALMSRETVNAIISSNKVRQQLNYLKFGYCSDEALWGTIAGNPKELYIPGGFDANYLYGRLFKETYLSDIKKKQIQRQKEQQQKEQREKDKKQKNTSQSSLLPKYNAAEPFNLSTYYISRFQVWRDVNQMSGSKESRCDGKFIASSCVYGIGDIERLIKRPELIAHKLYLDFEPAAYFCLWKQIHERALDWQTQQRFVGSVYSELPLVKMARGAPEDELKFYFD</sequence>
<comment type="similarity">
    <text evidence="10">Belongs to the glycosyltransferase 14 family.</text>
</comment>
<feature type="transmembrane region" description="Helical" evidence="12">
    <location>
        <begin position="38"/>
        <end position="61"/>
    </location>
</feature>
<evidence type="ECO:0000256" key="10">
    <source>
        <dbReference type="ARBA" id="ARBA00038150"/>
    </source>
</evidence>
<evidence type="ECO:0000256" key="4">
    <source>
        <dbReference type="ARBA" id="ARBA00022679"/>
    </source>
</evidence>
<keyword evidence="9" id="KW-0325">Glycoprotein</keyword>
<dbReference type="GO" id="GO:0016020">
    <property type="term" value="C:membrane"/>
    <property type="evidence" value="ECO:0007669"/>
    <property type="project" value="UniProtKB-SubCell"/>
</dbReference>
<accession>A0A6V7Y7V3</accession>
<evidence type="ECO:0000256" key="2">
    <source>
        <dbReference type="ARBA" id="ARBA00004922"/>
    </source>
</evidence>
<evidence type="ECO:0000256" key="6">
    <source>
        <dbReference type="ARBA" id="ARBA00022968"/>
    </source>
</evidence>
<dbReference type="AlphaFoldDB" id="A0A6V7Y7V3"/>
<dbReference type="OrthoDB" id="5854369at2759"/>
<evidence type="ECO:0000256" key="1">
    <source>
        <dbReference type="ARBA" id="ARBA00004606"/>
    </source>
</evidence>
<protein>
    <submittedName>
        <fullName evidence="13">Uncharacterized protein</fullName>
    </submittedName>
</protein>
<name>A0A6V7Y7V3_MELEN</name>
<comment type="subcellular location">
    <subcellularLocation>
        <location evidence="1">Membrane</location>
        <topology evidence="1">Single-pass type II membrane protein</topology>
    </subcellularLocation>
</comment>
<dbReference type="InterPro" id="IPR003406">
    <property type="entry name" value="Glyco_trans_14"/>
</dbReference>
<evidence type="ECO:0000313" key="14">
    <source>
        <dbReference type="Proteomes" id="UP000580250"/>
    </source>
</evidence>
<keyword evidence="8 12" id="KW-0472">Membrane</keyword>
<evidence type="ECO:0000256" key="9">
    <source>
        <dbReference type="ARBA" id="ARBA00023180"/>
    </source>
</evidence>
<keyword evidence="5 12" id="KW-0812">Transmembrane</keyword>
<dbReference type="Proteomes" id="UP000580250">
    <property type="component" value="Unassembled WGS sequence"/>
</dbReference>
<evidence type="ECO:0000256" key="8">
    <source>
        <dbReference type="ARBA" id="ARBA00023136"/>
    </source>
</evidence>
<comment type="caution">
    <text evidence="13">The sequence shown here is derived from an EMBL/GenBank/DDBJ whole genome shotgun (WGS) entry which is preliminary data.</text>
</comment>